<keyword evidence="2" id="KW-0328">Glycosyltransferase</keyword>
<evidence type="ECO:0000256" key="5">
    <source>
        <dbReference type="ARBA" id="ARBA00022824"/>
    </source>
</evidence>
<gene>
    <name evidence="13" type="ORF">PHYEVI_LOCUS10697</name>
</gene>
<dbReference type="PANTHER" id="PTHR20961:SF148">
    <property type="entry name" value="EGF DOMAIN-SPECIFIC O-LINKED N-ACETYLGLUCOSAMINE TRANSFERASE"/>
    <property type="match status" value="1"/>
</dbReference>
<evidence type="ECO:0000259" key="12">
    <source>
        <dbReference type="Pfam" id="PF04577"/>
    </source>
</evidence>
<evidence type="ECO:0000256" key="9">
    <source>
        <dbReference type="ARBA" id="ARBA00048317"/>
    </source>
</evidence>
<evidence type="ECO:0000256" key="7">
    <source>
        <dbReference type="ARBA" id="ARBA00040944"/>
    </source>
</evidence>
<dbReference type="EC" id="2.4.1.255" evidence="1"/>
<dbReference type="Proteomes" id="UP001153712">
    <property type="component" value="Chromosome 8"/>
</dbReference>
<evidence type="ECO:0000256" key="10">
    <source>
        <dbReference type="ARBA" id="ARBA00049432"/>
    </source>
</evidence>
<protein>
    <recommendedName>
        <fullName evidence="7">EGF domain-specific O-linked N-acetylglucosamine transferase</fullName>
        <ecNumber evidence="1">2.4.1.255</ecNumber>
    </recommendedName>
    <alternativeName>
        <fullName evidence="8">Extracellular O-linked N-acetylglucosamine transferase</fullName>
    </alternativeName>
</protein>
<feature type="signal peptide" evidence="11">
    <location>
        <begin position="1"/>
        <end position="16"/>
    </location>
</feature>
<evidence type="ECO:0000256" key="11">
    <source>
        <dbReference type="SAM" id="SignalP"/>
    </source>
</evidence>
<comment type="catalytic activity">
    <reaction evidence="9">
        <text>L-seryl-[protein] + UDP-N-acetyl-alpha-D-glucosamine = 3-O-(N-acetyl-beta-D-glucosaminyl)-L-seryl-[protein] + UDP + H(+)</text>
        <dbReference type="Rhea" id="RHEA:48904"/>
        <dbReference type="Rhea" id="RHEA-COMP:9863"/>
        <dbReference type="Rhea" id="RHEA-COMP:12251"/>
        <dbReference type="ChEBI" id="CHEBI:15378"/>
        <dbReference type="ChEBI" id="CHEBI:29999"/>
        <dbReference type="ChEBI" id="CHEBI:57705"/>
        <dbReference type="ChEBI" id="CHEBI:58223"/>
        <dbReference type="ChEBI" id="CHEBI:90838"/>
        <dbReference type="EC" id="2.4.1.255"/>
    </reaction>
</comment>
<dbReference type="GO" id="GO:0005788">
    <property type="term" value="C:endoplasmic reticulum lumen"/>
    <property type="evidence" value="ECO:0007669"/>
    <property type="project" value="TreeGrafter"/>
</dbReference>
<keyword evidence="4 11" id="KW-0732">Signal</keyword>
<keyword evidence="5" id="KW-0256">Endoplasmic reticulum</keyword>
<sequence>MKAIFILTVLIVQTNCDINITRINLPEEHLPYYFRNFPEQCSQEANCKGYLNKNVCWGYEFDCEWSNHYSKLKCPGDHKGWVKTKKAQETTFHAQADFGYIGQQLRELQLLCEPLFPDDSSLECSDHLQFCRGRNLMVNFTKLLHRDDPIRYKMDVLGEGDIGGYCDLKKSALDKQADQISPLQSWAPEIRHFKQLKRRPIIEGDCDVVVEKPTFIMKIDATVNMYHHYCDFLNLYASLHLNASREDAFSTDVHVLVWETYTYRSAFRDTWEAFTDHPIWDLKTFRGSTVCFRNVVFPLLPRMIFGLYYNTPIIYGCEKSGLFDAFSRHVLHRLRIPEIARSNGKIRITLLSRNTKYRRVLNEAELMNGLEEIEEFDVQRVVYDHDMPFKQQLEISRNSDVFIGMHGAGLTHLLFLPEWAAVFEIYHCEDSNCYFDLARLKGVKYITWENTDKLTKIDDGSYSGGAQAKFVNYKFDREEFVRLVRKAAEHVKGHEGFRKYISHTRDEL</sequence>
<dbReference type="PANTHER" id="PTHR20961">
    <property type="entry name" value="GLYCOSYLTRANSFERASE"/>
    <property type="match status" value="1"/>
</dbReference>
<evidence type="ECO:0000256" key="6">
    <source>
        <dbReference type="ARBA" id="ARBA00023180"/>
    </source>
</evidence>
<feature type="chain" id="PRO_5040478513" description="EGF domain-specific O-linked N-acetylglucosamine transferase" evidence="11">
    <location>
        <begin position="17"/>
        <end position="508"/>
    </location>
</feature>
<organism evidence="13 14">
    <name type="scientific">Phyllotreta striolata</name>
    <name type="common">Striped flea beetle</name>
    <name type="synonym">Crioceris striolata</name>
    <dbReference type="NCBI Taxonomy" id="444603"/>
    <lineage>
        <taxon>Eukaryota</taxon>
        <taxon>Metazoa</taxon>
        <taxon>Ecdysozoa</taxon>
        <taxon>Arthropoda</taxon>
        <taxon>Hexapoda</taxon>
        <taxon>Insecta</taxon>
        <taxon>Pterygota</taxon>
        <taxon>Neoptera</taxon>
        <taxon>Endopterygota</taxon>
        <taxon>Coleoptera</taxon>
        <taxon>Polyphaga</taxon>
        <taxon>Cucujiformia</taxon>
        <taxon>Chrysomeloidea</taxon>
        <taxon>Chrysomelidae</taxon>
        <taxon>Galerucinae</taxon>
        <taxon>Alticini</taxon>
        <taxon>Phyllotreta</taxon>
    </lineage>
</organism>
<keyword evidence="6" id="KW-0325">Glycoprotein</keyword>
<proteinExistence type="predicted"/>
<evidence type="ECO:0000313" key="14">
    <source>
        <dbReference type="Proteomes" id="UP001153712"/>
    </source>
</evidence>
<name>A0A9N9TSZ3_PHYSR</name>
<keyword evidence="3" id="KW-0808">Transferase</keyword>
<evidence type="ECO:0000256" key="4">
    <source>
        <dbReference type="ARBA" id="ARBA00022729"/>
    </source>
</evidence>
<dbReference type="Pfam" id="PF04577">
    <property type="entry name" value="Glyco_transf_61"/>
    <property type="match status" value="1"/>
</dbReference>
<evidence type="ECO:0000256" key="8">
    <source>
        <dbReference type="ARBA" id="ARBA00042574"/>
    </source>
</evidence>
<feature type="domain" description="Glycosyltransferase 61 catalytic" evidence="12">
    <location>
        <begin position="325"/>
        <end position="422"/>
    </location>
</feature>
<evidence type="ECO:0000256" key="3">
    <source>
        <dbReference type="ARBA" id="ARBA00022679"/>
    </source>
</evidence>
<dbReference type="EMBL" id="OU900101">
    <property type="protein sequence ID" value="CAG9864442.1"/>
    <property type="molecule type" value="Genomic_DNA"/>
</dbReference>
<accession>A0A9N9TSZ3</accession>
<dbReference type="OrthoDB" id="529273at2759"/>
<keyword evidence="14" id="KW-1185">Reference proteome</keyword>
<comment type="catalytic activity">
    <reaction evidence="10">
        <text>L-threonyl-[protein] + UDP-N-acetyl-alpha-D-glucosamine = 3-O-(N-acetyl-beta-D-glucosaminyl)-L-threonyl-[protein] + UDP + H(+)</text>
        <dbReference type="Rhea" id="RHEA:48908"/>
        <dbReference type="Rhea" id="RHEA-COMP:11060"/>
        <dbReference type="Rhea" id="RHEA-COMP:12252"/>
        <dbReference type="ChEBI" id="CHEBI:15378"/>
        <dbReference type="ChEBI" id="CHEBI:30013"/>
        <dbReference type="ChEBI" id="CHEBI:57705"/>
        <dbReference type="ChEBI" id="CHEBI:58223"/>
        <dbReference type="ChEBI" id="CHEBI:90840"/>
        <dbReference type="EC" id="2.4.1.255"/>
    </reaction>
</comment>
<reference evidence="13" key="1">
    <citation type="submission" date="2022-01" db="EMBL/GenBank/DDBJ databases">
        <authorList>
            <person name="King R."/>
        </authorList>
    </citation>
    <scope>NUCLEOTIDE SEQUENCE</scope>
</reference>
<evidence type="ECO:0000256" key="1">
    <source>
        <dbReference type="ARBA" id="ARBA00011970"/>
    </source>
</evidence>
<evidence type="ECO:0000313" key="13">
    <source>
        <dbReference type="EMBL" id="CAG9864442.1"/>
    </source>
</evidence>
<dbReference type="InterPro" id="IPR049625">
    <property type="entry name" value="Glyco_transf_61_cat"/>
</dbReference>
<dbReference type="AlphaFoldDB" id="A0A9N9TSZ3"/>
<dbReference type="InterPro" id="IPR007657">
    <property type="entry name" value="Glycosyltransferase_61"/>
</dbReference>
<dbReference type="GO" id="GO:0097363">
    <property type="term" value="F:protein O-acetylglucosaminyltransferase activity"/>
    <property type="evidence" value="ECO:0007669"/>
    <property type="project" value="UniProtKB-EC"/>
</dbReference>
<evidence type="ECO:0000256" key="2">
    <source>
        <dbReference type="ARBA" id="ARBA00022676"/>
    </source>
</evidence>